<name>A0AAV4W0Z7_9ARAC</name>
<protein>
    <submittedName>
        <fullName evidence="1">Uncharacterized protein</fullName>
    </submittedName>
</protein>
<dbReference type="AlphaFoldDB" id="A0AAV4W0Z7"/>
<organism evidence="1 2">
    <name type="scientific">Caerostris darwini</name>
    <dbReference type="NCBI Taxonomy" id="1538125"/>
    <lineage>
        <taxon>Eukaryota</taxon>
        <taxon>Metazoa</taxon>
        <taxon>Ecdysozoa</taxon>
        <taxon>Arthropoda</taxon>
        <taxon>Chelicerata</taxon>
        <taxon>Arachnida</taxon>
        <taxon>Araneae</taxon>
        <taxon>Araneomorphae</taxon>
        <taxon>Entelegynae</taxon>
        <taxon>Araneoidea</taxon>
        <taxon>Araneidae</taxon>
        <taxon>Caerostris</taxon>
    </lineage>
</organism>
<accession>A0AAV4W0Z7</accession>
<dbReference type="EMBL" id="BPLQ01014003">
    <property type="protein sequence ID" value="GIY76386.1"/>
    <property type="molecule type" value="Genomic_DNA"/>
</dbReference>
<dbReference type="Proteomes" id="UP001054837">
    <property type="component" value="Unassembled WGS sequence"/>
</dbReference>
<sequence length="100" mass="11640">MNLAYGIIHQQAIAAKQLEPEMHCVLQDLKKSNVVLQLMKNNRFSIHQSAQWMACYVTDTFYQSNLLPETHTLDRHSRGLTFSSSFSNKIWQNWKITNLS</sequence>
<reference evidence="1 2" key="1">
    <citation type="submission" date="2021-06" db="EMBL/GenBank/DDBJ databases">
        <title>Caerostris darwini draft genome.</title>
        <authorList>
            <person name="Kono N."/>
            <person name="Arakawa K."/>
        </authorList>
    </citation>
    <scope>NUCLEOTIDE SEQUENCE [LARGE SCALE GENOMIC DNA]</scope>
</reference>
<comment type="caution">
    <text evidence="1">The sequence shown here is derived from an EMBL/GenBank/DDBJ whole genome shotgun (WGS) entry which is preliminary data.</text>
</comment>
<evidence type="ECO:0000313" key="1">
    <source>
        <dbReference type="EMBL" id="GIY76386.1"/>
    </source>
</evidence>
<proteinExistence type="predicted"/>
<evidence type="ECO:0000313" key="2">
    <source>
        <dbReference type="Proteomes" id="UP001054837"/>
    </source>
</evidence>
<gene>
    <name evidence="1" type="ORF">CDAR_286411</name>
</gene>
<keyword evidence="2" id="KW-1185">Reference proteome</keyword>